<protein>
    <recommendedName>
        <fullName evidence="4">Post-SET domain-containing protein</fullName>
    </recommendedName>
</protein>
<dbReference type="EMBL" id="CCBP010000279">
    <property type="protein sequence ID" value="CDO75549.1"/>
    <property type="molecule type" value="Genomic_DNA"/>
</dbReference>
<feature type="region of interest" description="Disordered" evidence="1">
    <location>
        <begin position="1"/>
        <end position="144"/>
    </location>
</feature>
<evidence type="ECO:0000256" key="1">
    <source>
        <dbReference type="SAM" id="MobiDB-lite"/>
    </source>
</evidence>
<feature type="region of interest" description="Disordered" evidence="1">
    <location>
        <begin position="452"/>
        <end position="549"/>
    </location>
</feature>
<reference evidence="2" key="1">
    <citation type="submission" date="2014-01" db="EMBL/GenBank/DDBJ databases">
        <title>The genome of the white-rot fungus Pycnoporus cinnabarinus: a basidiomycete model with a versatile arsenal for lignocellulosic biomass breakdown.</title>
        <authorList>
            <person name="Levasseur A."/>
            <person name="Lomascolo A."/>
            <person name="Ruiz-Duenas F.J."/>
            <person name="Uzan E."/>
            <person name="Piumi F."/>
            <person name="Kues U."/>
            <person name="Ram A.F.J."/>
            <person name="Murat C."/>
            <person name="Haon M."/>
            <person name="Benoit I."/>
            <person name="Arfi Y."/>
            <person name="Chevret D."/>
            <person name="Drula E."/>
            <person name="Kwon M.J."/>
            <person name="Gouret P."/>
            <person name="Lesage-Meessen L."/>
            <person name="Lombard V."/>
            <person name="Mariette J."/>
            <person name="Noirot C."/>
            <person name="Park J."/>
            <person name="Patyshakuliyeva A."/>
            <person name="Wieneger R.A.B."/>
            <person name="Wosten H.A.B."/>
            <person name="Martin F."/>
            <person name="Coutinho P.M."/>
            <person name="de Vries R."/>
            <person name="Martinez A.T."/>
            <person name="Klopp C."/>
            <person name="Pontarotti P."/>
            <person name="Henrissat B."/>
            <person name="Record E."/>
        </authorList>
    </citation>
    <scope>NUCLEOTIDE SEQUENCE [LARGE SCALE GENOMIC DNA]</scope>
    <source>
        <strain evidence="2">BRFM137</strain>
    </source>
</reference>
<sequence length="643" mass="69380">MADNNSMHGSLTSTLASQPMSTQGNNEQQHSQHPQHIPNPGELQNHPGMPMSMGPPAPPAPSVEGANPEQPVKRRPGRPKGSGKKPIDPNAPPKIKRPVGRPRKDGLPAGSVGPRRPSRPRKRPPGEYASGSQPPSSGFSYGTPFIADGQWGSASAPPMAIRGGRPSVFPIDPSLDQDDWATLSRSRPDRFLHALVSALEAPNPVSGAGPSVEEAFKSHLVSLAPNPNSKNTPSIPSLYSILKTFWLPSSPVYFSLTASASTARTPSEHRFLYWDPQPLVFNGISCPACSAPLVNRGRISSGPIKVYDLGKPFFVIGCEYVCNSPMCLAATGQQGRKFASTDASILRALPLKLKDEFPALLLQGSPDLGSGPEIWNWHGMGVSISLWNMVRASLRAGLRKEAILDIIRAIQLGVADYDLEMFKREETDHTAVAEHGEEDDDDNHDVQQVEGDLADPKDVSMNTPDSLQRSGLTPQYADVQRSAEEYQEAWNANSGAPDVNGAPTMSTEQPRASTSASQDPSGSSQQSASAGPQSQAPSHPPPHYAYPQGPYQPYPYPYPYWNQPQDPSASLKRTFAIVDGTPEPGMSEPMHKRVRHCCKCGSNECKGKGGRAFCTNPCQDCGKMECKGRNSKRPDRTCADAWP</sequence>
<evidence type="ECO:0000313" key="2">
    <source>
        <dbReference type="EMBL" id="CDO75549.1"/>
    </source>
</evidence>
<evidence type="ECO:0000313" key="3">
    <source>
        <dbReference type="Proteomes" id="UP000029665"/>
    </source>
</evidence>
<organism evidence="2 3">
    <name type="scientific">Pycnoporus cinnabarinus</name>
    <name type="common">Cinnabar-red polypore</name>
    <name type="synonym">Trametes cinnabarina</name>
    <dbReference type="NCBI Taxonomy" id="5643"/>
    <lineage>
        <taxon>Eukaryota</taxon>
        <taxon>Fungi</taxon>
        <taxon>Dikarya</taxon>
        <taxon>Basidiomycota</taxon>
        <taxon>Agaricomycotina</taxon>
        <taxon>Agaricomycetes</taxon>
        <taxon>Polyporales</taxon>
        <taxon>Polyporaceae</taxon>
        <taxon>Trametes</taxon>
    </lineage>
</organism>
<evidence type="ECO:0008006" key="4">
    <source>
        <dbReference type="Google" id="ProtNLM"/>
    </source>
</evidence>
<dbReference type="OrthoDB" id="3690045at2759"/>
<gene>
    <name evidence="2" type="ORF">BN946_scf184883.g11</name>
</gene>
<dbReference type="OMA" id="CCKCGSQ"/>
<comment type="caution">
    <text evidence="2">The sequence shown here is derived from an EMBL/GenBank/DDBJ whole genome shotgun (WGS) entry which is preliminary data.</text>
</comment>
<accession>A0A060STI7</accession>
<feature type="compositionally biased region" description="Basic residues" evidence="1">
    <location>
        <begin position="73"/>
        <end position="83"/>
    </location>
</feature>
<feature type="compositionally biased region" description="Polar residues" evidence="1">
    <location>
        <begin position="460"/>
        <end position="473"/>
    </location>
</feature>
<dbReference type="Proteomes" id="UP000029665">
    <property type="component" value="Unassembled WGS sequence"/>
</dbReference>
<feature type="compositionally biased region" description="Polar residues" evidence="1">
    <location>
        <begin position="1"/>
        <end position="34"/>
    </location>
</feature>
<name>A0A060STI7_PYCCI</name>
<keyword evidence="3" id="KW-1185">Reference proteome</keyword>
<dbReference type="HOGENOM" id="CLU_022621_0_0_1"/>
<dbReference type="AlphaFoldDB" id="A0A060STI7"/>
<feature type="compositionally biased region" description="Pro residues" evidence="1">
    <location>
        <begin position="538"/>
        <end position="549"/>
    </location>
</feature>
<feature type="compositionally biased region" description="Polar residues" evidence="1">
    <location>
        <begin position="130"/>
        <end position="140"/>
    </location>
</feature>
<feature type="compositionally biased region" description="Low complexity" evidence="1">
    <location>
        <begin position="512"/>
        <end position="537"/>
    </location>
</feature>
<dbReference type="STRING" id="5643.A0A060STI7"/>
<proteinExistence type="predicted"/>